<dbReference type="eggNOG" id="ENOG502S9KR">
    <property type="taxonomic scope" value="Eukaryota"/>
</dbReference>
<accession>K3X772</accession>
<evidence type="ECO:0000313" key="2">
    <source>
        <dbReference type="Proteomes" id="UP000019132"/>
    </source>
</evidence>
<organism evidence="1 2">
    <name type="scientific">Globisporangium ultimum (strain ATCC 200006 / CBS 805.95 / DAOM BR144)</name>
    <name type="common">Pythium ultimum</name>
    <dbReference type="NCBI Taxonomy" id="431595"/>
    <lineage>
        <taxon>Eukaryota</taxon>
        <taxon>Sar</taxon>
        <taxon>Stramenopiles</taxon>
        <taxon>Oomycota</taxon>
        <taxon>Peronosporomycetes</taxon>
        <taxon>Pythiales</taxon>
        <taxon>Pythiaceae</taxon>
        <taxon>Globisporangium</taxon>
    </lineage>
</organism>
<dbReference type="InParanoid" id="K3X772"/>
<dbReference type="EnsemblProtists" id="PYU1_T013071">
    <property type="protein sequence ID" value="PYU1_T013071"/>
    <property type="gene ID" value="PYU1_G013044"/>
</dbReference>
<dbReference type="OMA" id="RFIWRVA"/>
<protein>
    <recommendedName>
        <fullName evidence="3">DUF4145 domain-containing protein</fullName>
    </recommendedName>
</protein>
<reference evidence="1" key="3">
    <citation type="submission" date="2015-02" db="UniProtKB">
        <authorList>
            <consortium name="EnsemblProtists"/>
        </authorList>
    </citation>
    <scope>IDENTIFICATION</scope>
    <source>
        <strain evidence="1">DAOM BR144</strain>
    </source>
</reference>
<reference evidence="2" key="2">
    <citation type="submission" date="2010-04" db="EMBL/GenBank/DDBJ databases">
        <authorList>
            <person name="Buell R."/>
            <person name="Hamilton J."/>
            <person name="Hostetler J."/>
        </authorList>
    </citation>
    <scope>NUCLEOTIDE SEQUENCE [LARGE SCALE GENOMIC DNA]</scope>
    <source>
        <strain evidence="2">DAOM:BR144</strain>
    </source>
</reference>
<evidence type="ECO:0000313" key="1">
    <source>
        <dbReference type="EnsemblProtists" id="PYU1_T013071"/>
    </source>
</evidence>
<dbReference type="AlphaFoldDB" id="K3X772"/>
<evidence type="ECO:0008006" key="3">
    <source>
        <dbReference type="Google" id="ProtNLM"/>
    </source>
</evidence>
<dbReference type="STRING" id="431595.K3X772"/>
<proteinExistence type="predicted"/>
<name>K3X772_GLOUD</name>
<dbReference type="EMBL" id="GL376570">
    <property type="status" value="NOT_ANNOTATED_CDS"/>
    <property type="molecule type" value="Genomic_DNA"/>
</dbReference>
<dbReference type="Proteomes" id="UP000019132">
    <property type="component" value="Unassembled WGS sequence"/>
</dbReference>
<dbReference type="HOGENOM" id="CLU_2054333_0_0_1"/>
<dbReference type="VEuPathDB" id="FungiDB:PYU1_G013044"/>
<sequence length="127" mass="13864">MGNVASSASPAFVYAANDFQLVIEASKEFEFLLETEFQAEGKGLHEKISSASPPLPPPTVKSLRYIASVRNAVVHDRSVKALPNRVVFISKCKSAMEEIQIIIDKKRMDAETAARGPVRPTDACSLM</sequence>
<reference evidence="2" key="1">
    <citation type="journal article" date="2010" name="Genome Biol.">
        <title>Genome sequence of the necrotrophic plant pathogen Pythium ultimum reveals original pathogenicity mechanisms and effector repertoire.</title>
        <authorList>
            <person name="Levesque C.A."/>
            <person name="Brouwer H."/>
            <person name="Cano L."/>
            <person name="Hamilton J.P."/>
            <person name="Holt C."/>
            <person name="Huitema E."/>
            <person name="Raffaele S."/>
            <person name="Robideau G.P."/>
            <person name="Thines M."/>
            <person name="Win J."/>
            <person name="Zerillo M.M."/>
            <person name="Beakes G.W."/>
            <person name="Boore J.L."/>
            <person name="Busam D."/>
            <person name="Dumas B."/>
            <person name="Ferriera S."/>
            <person name="Fuerstenberg S.I."/>
            <person name="Gachon C.M."/>
            <person name="Gaulin E."/>
            <person name="Govers F."/>
            <person name="Grenville-Briggs L."/>
            <person name="Horner N."/>
            <person name="Hostetler J."/>
            <person name="Jiang R.H."/>
            <person name="Johnson J."/>
            <person name="Krajaejun T."/>
            <person name="Lin H."/>
            <person name="Meijer H.J."/>
            <person name="Moore B."/>
            <person name="Morris P."/>
            <person name="Phuntmart V."/>
            <person name="Puiu D."/>
            <person name="Shetty J."/>
            <person name="Stajich J.E."/>
            <person name="Tripathy S."/>
            <person name="Wawra S."/>
            <person name="van West P."/>
            <person name="Whitty B.R."/>
            <person name="Coutinho P.M."/>
            <person name="Henrissat B."/>
            <person name="Martin F."/>
            <person name="Thomas P.D."/>
            <person name="Tyler B.M."/>
            <person name="De Vries R.P."/>
            <person name="Kamoun S."/>
            <person name="Yandell M."/>
            <person name="Tisserat N."/>
            <person name="Buell C.R."/>
        </authorList>
    </citation>
    <scope>NUCLEOTIDE SEQUENCE</scope>
    <source>
        <strain evidence="2">DAOM:BR144</strain>
    </source>
</reference>
<keyword evidence="2" id="KW-1185">Reference proteome</keyword>